<evidence type="ECO:0000259" key="10">
    <source>
        <dbReference type="Pfam" id="PF05116"/>
    </source>
</evidence>
<proteinExistence type="inferred from homology"/>
<dbReference type="AlphaFoldDB" id="A0A6J0NX37"/>
<evidence type="ECO:0000256" key="5">
    <source>
        <dbReference type="ARBA" id="ARBA00011738"/>
    </source>
</evidence>
<protein>
    <recommendedName>
        <fullName evidence="9">Sucrose-phosphatase</fullName>
        <ecNumber evidence="9">3.1.3.24</ecNumber>
    </recommendedName>
</protein>
<evidence type="ECO:0000256" key="8">
    <source>
        <dbReference type="ARBA" id="ARBA00048036"/>
    </source>
</evidence>
<dbReference type="SUPFAM" id="SSF56784">
    <property type="entry name" value="HAD-like"/>
    <property type="match status" value="1"/>
</dbReference>
<comment type="pathway">
    <text evidence="3 9">Glycan biosynthesis; sucrose biosynthesis; sucrose from D-fructose 6-phosphate and UDP-alpha-D-glucose: step 2/2.</text>
</comment>
<dbReference type="InterPro" id="IPR051518">
    <property type="entry name" value="Sucrose_Phosphatase"/>
</dbReference>
<evidence type="ECO:0000313" key="13">
    <source>
        <dbReference type="RefSeq" id="XP_018489357.2"/>
    </source>
</evidence>
<gene>
    <name evidence="13" type="primary">LOC108859954</name>
</gene>
<dbReference type="InterPro" id="IPR006380">
    <property type="entry name" value="SPP-like_dom"/>
</dbReference>
<sequence length="365" mass="41572">MYKKLRRERPLLTPDVIVTSVGTEISYGKSMVPDENWNRIMNNKWNREIVEEETSKFPELTLQAETEQMPHKLSFHVDKSKVQDVTKELYQRLEKRGLEIKIIFSGGKALDVLPKGGGKGQALAYLLNKLNTEGKLPLNTLVCGDSGNDTELFTIPNVYGVLVNNAQEELLEWYAENGKHNSNIIHASDRCASGIIEAIGHFKLGPNLSPRDVSDFLECKADNVNPGHEVVEFFLFYERWRRGEVENCEAYTESLKASCDPAGVFVHPSGAEKSLRDTIDEFGKYHGDKKDKKFRVWTDQVLATETTPGTWIVKLDKWEQTGNERKCCTTTVKFTSKENEGFVWDNVQQTWSDESEVKDDSNWII</sequence>
<keyword evidence="12" id="KW-1185">Reference proteome</keyword>
<dbReference type="OrthoDB" id="531008at2759"/>
<dbReference type="PANTHER" id="PTHR46521:SF7">
    <property type="entry name" value="SUCROSE-PHOSPHATASE 1-RELATED"/>
    <property type="match status" value="1"/>
</dbReference>
<evidence type="ECO:0000256" key="7">
    <source>
        <dbReference type="ARBA" id="ARBA00022842"/>
    </source>
</evidence>
<evidence type="ECO:0000256" key="4">
    <source>
        <dbReference type="ARBA" id="ARBA00007211"/>
    </source>
</evidence>
<dbReference type="InterPro" id="IPR006379">
    <property type="entry name" value="HAD-SF_hydro_IIB"/>
</dbReference>
<dbReference type="EC" id="3.1.3.24" evidence="9"/>
<name>A0A6J0NX37_RAPSA</name>
<evidence type="ECO:0000256" key="3">
    <source>
        <dbReference type="ARBA" id="ARBA00005070"/>
    </source>
</evidence>
<dbReference type="InterPro" id="IPR013679">
    <property type="entry name" value="SPP_C"/>
</dbReference>
<dbReference type="NCBIfam" id="TIGR01482">
    <property type="entry name" value="SPP-subfamily"/>
    <property type="match status" value="1"/>
</dbReference>
<comment type="subunit">
    <text evidence="5 9">Homodimer.</text>
</comment>
<dbReference type="UniPathway" id="UPA00371">
    <property type="reaction ID" value="UER00546"/>
</dbReference>
<reference evidence="12" key="1">
    <citation type="journal article" date="2019" name="Database">
        <title>The radish genome database (RadishGD): an integrated information resource for radish genomics.</title>
        <authorList>
            <person name="Yu H.J."/>
            <person name="Baek S."/>
            <person name="Lee Y.J."/>
            <person name="Cho A."/>
            <person name="Mun J.H."/>
        </authorList>
    </citation>
    <scope>NUCLEOTIDE SEQUENCE [LARGE SCALE GENOMIC DNA]</scope>
    <source>
        <strain evidence="12">cv. WK10039</strain>
    </source>
</reference>
<evidence type="ECO:0000256" key="6">
    <source>
        <dbReference type="ARBA" id="ARBA00022801"/>
    </source>
</evidence>
<comment type="similarity">
    <text evidence="4 9">Belongs to the sucrose phosphatase family.</text>
</comment>
<evidence type="ECO:0000256" key="9">
    <source>
        <dbReference type="RuleBase" id="RU368007"/>
    </source>
</evidence>
<dbReference type="InterPro" id="IPR023214">
    <property type="entry name" value="HAD_sf"/>
</dbReference>
<dbReference type="InterPro" id="IPR032710">
    <property type="entry name" value="NTF2-like_dom_sf"/>
</dbReference>
<dbReference type="GO" id="GO:0005986">
    <property type="term" value="P:sucrose biosynthetic process"/>
    <property type="evidence" value="ECO:0007669"/>
    <property type="project" value="UniProtKB-UniRule"/>
</dbReference>
<evidence type="ECO:0000313" key="12">
    <source>
        <dbReference type="Proteomes" id="UP000504610"/>
    </source>
</evidence>
<evidence type="ECO:0000256" key="2">
    <source>
        <dbReference type="ARBA" id="ARBA00003645"/>
    </source>
</evidence>
<feature type="domain" description="Sucrose phosphatase-like" evidence="10">
    <location>
        <begin position="1"/>
        <end position="203"/>
    </location>
</feature>
<dbReference type="Pfam" id="PF08472">
    <property type="entry name" value="S6PP_C"/>
    <property type="match status" value="1"/>
</dbReference>
<organism evidence="12 13">
    <name type="scientific">Raphanus sativus</name>
    <name type="common">Radish</name>
    <name type="synonym">Raphanus raphanistrum var. sativus</name>
    <dbReference type="NCBI Taxonomy" id="3726"/>
    <lineage>
        <taxon>Eukaryota</taxon>
        <taxon>Viridiplantae</taxon>
        <taxon>Streptophyta</taxon>
        <taxon>Embryophyta</taxon>
        <taxon>Tracheophyta</taxon>
        <taxon>Spermatophyta</taxon>
        <taxon>Magnoliopsida</taxon>
        <taxon>eudicotyledons</taxon>
        <taxon>Gunneridae</taxon>
        <taxon>Pentapetalae</taxon>
        <taxon>rosids</taxon>
        <taxon>malvids</taxon>
        <taxon>Brassicales</taxon>
        <taxon>Brassicaceae</taxon>
        <taxon>Brassiceae</taxon>
        <taxon>Raphanus</taxon>
    </lineage>
</organism>
<dbReference type="Gene3D" id="3.40.50.1000">
    <property type="entry name" value="HAD superfamily/HAD-like"/>
    <property type="match status" value="1"/>
</dbReference>
<reference evidence="13" key="2">
    <citation type="submission" date="2025-08" db="UniProtKB">
        <authorList>
            <consortium name="RefSeq"/>
        </authorList>
    </citation>
    <scope>IDENTIFICATION</scope>
    <source>
        <tissue evidence="13">Leaf</tissue>
    </source>
</reference>
<evidence type="ECO:0000259" key="11">
    <source>
        <dbReference type="Pfam" id="PF08472"/>
    </source>
</evidence>
<comment type="catalytic activity">
    <reaction evidence="8 9">
        <text>sucrose 6(F)-phosphate + H2O = sucrose + phosphate</text>
        <dbReference type="Rhea" id="RHEA:19289"/>
        <dbReference type="ChEBI" id="CHEBI:15377"/>
        <dbReference type="ChEBI" id="CHEBI:17992"/>
        <dbReference type="ChEBI" id="CHEBI:43474"/>
        <dbReference type="ChEBI" id="CHEBI:57723"/>
        <dbReference type="EC" id="3.1.3.24"/>
    </reaction>
</comment>
<accession>A0A6J0NX37</accession>
<dbReference type="GO" id="GO:0000287">
    <property type="term" value="F:magnesium ion binding"/>
    <property type="evidence" value="ECO:0007669"/>
    <property type="project" value="UniProtKB-UniRule"/>
</dbReference>
<comment type="cofactor">
    <cofactor evidence="1 9">
        <name>Mg(2+)</name>
        <dbReference type="ChEBI" id="CHEBI:18420"/>
    </cofactor>
</comment>
<dbReference type="NCBIfam" id="TIGR01485">
    <property type="entry name" value="SPP_plant-cyano"/>
    <property type="match status" value="1"/>
</dbReference>
<evidence type="ECO:0000256" key="1">
    <source>
        <dbReference type="ARBA" id="ARBA00001946"/>
    </source>
</evidence>
<dbReference type="RefSeq" id="XP_018489357.2">
    <property type="nucleotide sequence ID" value="XM_018633855.2"/>
</dbReference>
<dbReference type="Proteomes" id="UP000504610">
    <property type="component" value="Chromosome 5"/>
</dbReference>
<dbReference type="NCBIfam" id="TIGR01484">
    <property type="entry name" value="HAD-SF-IIB"/>
    <property type="match status" value="1"/>
</dbReference>
<comment type="function">
    <text evidence="2 9">Catalyzes the final step of sucrose synthesis.</text>
</comment>
<feature type="domain" description="Sucrose-phosphatase C-terminal" evidence="11">
    <location>
        <begin position="226"/>
        <end position="352"/>
    </location>
</feature>
<dbReference type="Pfam" id="PF05116">
    <property type="entry name" value="S6PP"/>
    <property type="match status" value="1"/>
</dbReference>
<dbReference type="GeneID" id="108859954"/>
<dbReference type="GO" id="GO:0050307">
    <property type="term" value="F:sucrose-phosphate phosphatase activity"/>
    <property type="evidence" value="ECO:0007669"/>
    <property type="project" value="UniProtKB-UniRule"/>
</dbReference>
<dbReference type="Gene3D" id="3.10.450.50">
    <property type="match status" value="1"/>
</dbReference>
<dbReference type="Gene3D" id="3.90.1070.10">
    <property type="match status" value="1"/>
</dbReference>
<keyword evidence="7 9" id="KW-0460">Magnesium</keyword>
<keyword evidence="6 9" id="KW-0378">Hydrolase</keyword>
<dbReference type="SUPFAM" id="SSF54427">
    <property type="entry name" value="NTF2-like"/>
    <property type="match status" value="1"/>
</dbReference>
<dbReference type="InterPro" id="IPR012847">
    <property type="entry name" value="Sucrose_phosphatase_pln/cyn"/>
</dbReference>
<dbReference type="PANTHER" id="PTHR46521">
    <property type="entry name" value="SUCROSE-PHOSPHATASE 2-RELATED"/>
    <property type="match status" value="1"/>
</dbReference>
<dbReference type="InterPro" id="IPR036412">
    <property type="entry name" value="HAD-like_sf"/>
</dbReference>